<accession>A0AAU9VFK3</accession>
<feature type="transmembrane region" description="Helical" evidence="6">
    <location>
        <begin position="390"/>
        <end position="408"/>
    </location>
</feature>
<evidence type="ECO:0000313" key="8">
    <source>
        <dbReference type="EMBL" id="CAH2108516.1"/>
    </source>
</evidence>
<dbReference type="EMBL" id="CAKOGL010000031">
    <property type="protein sequence ID" value="CAH2108516.1"/>
    <property type="molecule type" value="Genomic_DNA"/>
</dbReference>
<evidence type="ECO:0000256" key="3">
    <source>
        <dbReference type="ARBA" id="ARBA00022692"/>
    </source>
</evidence>
<dbReference type="PANTHER" id="PTHR23511">
    <property type="entry name" value="SYNAPTIC VESICLE GLYCOPROTEIN 2"/>
    <property type="match status" value="1"/>
</dbReference>
<feature type="transmembrane region" description="Helical" evidence="6">
    <location>
        <begin position="41"/>
        <end position="60"/>
    </location>
</feature>
<feature type="transmembrane region" description="Helical" evidence="6">
    <location>
        <begin position="361"/>
        <end position="378"/>
    </location>
</feature>
<evidence type="ECO:0000259" key="7">
    <source>
        <dbReference type="PROSITE" id="PS50850"/>
    </source>
</evidence>
<dbReference type="PROSITE" id="PS50850">
    <property type="entry name" value="MFS"/>
    <property type="match status" value="1"/>
</dbReference>
<gene>
    <name evidence="8" type="ORF">EEDITHA_LOCUS22446</name>
</gene>
<feature type="transmembrane region" description="Helical" evidence="6">
    <location>
        <begin position="104"/>
        <end position="123"/>
    </location>
</feature>
<feature type="domain" description="Major facilitator superfamily (MFS) profile" evidence="7">
    <location>
        <begin position="37"/>
        <end position="500"/>
    </location>
</feature>
<keyword evidence="2" id="KW-0813">Transport</keyword>
<dbReference type="InterPro" id="IPR011701">
    <property type="entry name" value="MFS"/>
</dbReference>
<feature type="transmembrane region" description="Helical" evidence="6">
    <location>
        <begin position="202"/>
        <end position="222"/>
    </location>
</feature>
<sequence length="514" mass="56409">MVKKSIETISQIVENEKDNAIDLDHALSVAGTGWYNIRYSLALALFLISAIIDTTGYSYVLPASRCDLQMSDAQRGLIGSLPYIGVVATSFPWGYLVDTRGRKFTIIYSSLAAGIFGVLSAFMPEINSFVVFKLLSALCIACPASVPYSFIGEIIPQKYRDITMSVTNAMQICGSTIVPLLAWAILPLDFRVNFGLYDFRSWRLLTILYSSFFIISAILLSFGPESPKYLLSQGKHDESLNMLKKIYAGNKRKPASEYPVKSLILSEQSDKGEKSFFRSLVQQSVPLIRPPYLKWLLLNGVLFFGIFATLNGLNMWIPDILNRVLTGNQTGLTACDVIAQRLNQTVAEEDHCDDSIDTQTFVINTIANLCCALIAVGFSSTVNLVGKKTLLIFVYMIIGVFCILINFVTQDIIFAILVSSVPISALAIGPINAYAVEIFPTNLRGMAVSLTMMLGRTGSIVGTNVAGILINSFCVLTFYIFGGALILCGLLSFLLPRSKAQPKPQEDKKLVTSL</sequence>
<feature type="transmembrane region" description="Helical" evidence="6">
    <location>
        <begin position="414"/>
        <end position="435"/>
    </location>
</feature>
<comment type="subcellular location">
    <subcellularLocation>
        <location evidence="1">Membrane</location>
        <topology evidence="1">Multi-pass membrane protein</topology>
    </subcellularLocation>
</comment>
<proteinExistence type="predicted"/>
<protein>
    <recommendedName>
        <fullName evidence="7">Major facilitator superfamily (MFS) profile domain-containing protein</fullName>
    </recommendedName>
</protein>
<evidence type="ECO:0000256" key="5">
    <source>
        <dbReference type="ARBA" id="ARBA00023136"/>
    </source>
</evidence>
<dbReference type="InterPro" id="IPR020846">
    <property type="entry name" value="MFS_dom"/>
</dbReference>
<dbReference type="Proteomes" id="UP001153954">
    <property type="component" value="Unassembled WGS sequence"/>
</dbReference>
<reference evidence="8" key="1">
    <citation type="submission" date="2022-03" db="EMBL/GenBank/DDBJ databases">
        <authorList>
            <person name="Tunstrom K."/>
        </authorList>
    </citation>
    <scope>NUCLEOTIDE SEQUENCE</scope>
</reference>
<evidence type="ECO:0000313" key="9">
    <source>
        <dbReference type="Proteomes" id="UP001153954"/>
    </source>
</evidence>
<evidence type="ECO:0000256" key="1">
    <source>
        <dbReference type="ARBA" id="ARBA00004141"/>
    </source>
</evidence>
<feature type="transmembrane region" description="Helical" evidence="6">
    <location>
        <begin position="172"/>
        <end position="190"/>
    </location>
</feature>
<dbReference type="PANTHER" id="PTHR23511:SF35">
    <property type="entry name" value="MAJOR FACILITATOR SUPERFAMILY (MFS) PROFILE DOMAIN-CONTAINING PROTEIN"/>
    <property type="match status" value="1"/>
</dbReference>
<feature type="transmembrane region" description="Helical" evidence="6">
    <location>
        <begin position="476"/>
        <end position="495"/>
    </location>
</feature>
<keyword evidence="9" id="KW-1185">Reference proteome</keyword>
<feature type="transmembrane region" description="Helical" evidence="6">
    <location>
        <begin position="296"/>
        <end position="317"/>
    </location>
</feature>
<dbReference type="Pfam" id="PF07690">
    <property type="entry name" value="MFS_1"/>
    <property type="match status" value="2"/>
</dbReference>
<name>A0AAU9VFK3_EUPED</name>
<keyword evidence="5 6" id="KW-0472">Membrane</keyword>
<feature type="transmembrane region" description="Helical" evidence="6">
    <location>
        <begin position="447"/>
        <end position="470"/>
    </location>
</feature>
<keyword evidence="4 6" id="KW-1133">Transmembrane helix</keyword>
<dbReference type="AlphaFoldDB" id="A0AAU9VFK3"/>
<evidence type="ECO:0000256" key="2">
    <source>
        <dbReference type="ARBA" id="ARBA00022448"/>
    </source>
</evidence>
<keyword evidence="3 6" id="KW-0812">Transmembrane</keyword>
<dbReference type="InterPro" id="IPR036259">
    <property type="entry name" value="MFS_trans_sf"/>
</dbReference>
<dbReference type="GO" id="GO:0016020">
    <property type="term" value="C:membrane"/>
    <property type="evidence" value="ECO:0007669"/>
    <property type="project" value="UniProtKB-SubCell"/>
</dbReference>
<evidence type="ECO:0000256" key="4">
    <source>
        <dbReference type="ARBA" id="ARBA00022989"/>
    </source>
</evidence>
<dbReference type="GO" id="GO:0022857">
    <property type="term" value="F:transmembrane transporter activity"/>
    <property type="evidence" value="ECO:0007669"/>
    <property type="project" value="InterPro"/>
</dbReference>
<organism evidence="8 9">
    <name type="scientific">Euphydryas editha</name>
    <name type="common">Edith's checkerspot</name>
    <dbReference type="NCBI Taxonomy" id="104508"/>
    <lineage>
        <taxon>Eukaryota</taxon>
        <taxon>Metazoa</taxon>
        <taxon>Ecdysozoa</taxon>
        <taxon>Arthropoda</taxon>
        <taxon>Hexapoda</taxon>
        <taxon>Insecta</taxon>
        <taxon>Pterygota</taxon>
        <taxon>Neoptera</taxon>
        <taxon>Endopterygota</taxon>
        <taxon>Lepidoptera</taxon>
        <taxon>Glossata</taxon>
        <taxon>Ditrysia</taxon>
        <taxon>Papilionoidea</taxon>
        <taxon>Nymphalidae</taxon>
        <taxon>Nymphalinae</taxon>
        <taxon>Euphydryas</taxon>
    </lineage>
</organism>
<dbReference type="Gene3D" id="1.20.1250.20">
    <property type="entry name" value="MFS general substrate transporter like domains"/>
    <property type="match status" value="1"/>
</dbReference>
<feature type="transmembrane region" description="Helical" evidence="6">
    <location>
        <begin position="80"/>
        <end position="97"/>
    </location>
</feature>
<comment type="caution">
    <text evidence="8">The sequence shown here is derived from an EMBL/GenBank/DDBJ whole genome shotgun (WGS) entry which is preliminary data.</text>
</comment>
<dbReference type="SUPFAM" id="SSF103473">
    <property type="entry name" value="MFS general substrate transporter"/>
    <property type="match status" value="1"/>
</dbReference>
<feature type="transmembrane region" description="Helical" evidence="6">
    <location>
        <begin position="129"/>
        <end position="151"/>
    </location>
</feature>
<evidence type="ECO:0000256" key="6">
    <source>
        <dbReference type="SAM" id="Phobius"/>
    </source>
</evidence>